<feature type="non-terminal residue" evidence="2">
    <location>
        <position position="97"/>
    </location>
</feature>
<feature type="compositionally biased region" description="Basic and acidic residues" evidence="1">
    <location>
        <begin position="63"/>
        <end position="97"/>
    </location>
</feature>
<sequence length="97" mass="10844">RWWPRTQPHYWKQGVRHGATVQPSCRGSGSRPCASAGTDKRSRDHTLHHGGLFRGEDADPAEEEARPGRPEHEPERQARQGRVGEGEAGRAEESLQI</sequence>
<accession>A0ABR0M7K7</accession>
<name>A0ABR0M7K7_9PEZI</name>
<gene>
    <name evidence="2" type="ORF">LTR16_002305</name>
</gene>
<feature type="region of interest" description="Disordered" evidence="1">
    <location>
        <begin position="14"/>
        <end position="97"/>
    </location>
</feature>
<feature type="non-terminal residue" evidence="2">
    <location>
        <position position="1"/>
    </location>
</feature>
<organism evidence="2 3">
    <name type="scientific">Cryomyces antarcticus</name>
    <dbReference type="NCBI Taxonomy" id="329879"/>
    <lineage>
        <taxon>Eukaryota</taxon>
        <taxon>Fungi</taxon>
        <taxon>Dikarya</taxon>
        <taxon>Ascomycota</taxon>
        <taxon>Pezizomycotina</taxon>
        <taxon>Dothideomycetes</taxon>
        <taxon>Dothideomycetes incertae sedis</taxon>
        <taxon>Cryomyces</taxon>
    </lineage>
</organism>
<comment type="caution">
    <text evidence="2">The sequence shown here is derived from an EMBL/GenBank/DDBJ whole genome shotgun (WGS) entry which is preliminary data.</text>
</comment>
<keyword evidence="3" id="KW-1185">Reference proteome</keyword>
<protein>
    <submittedName>
        <fullName evidence="2">Uncharacterized protein</fullName>
    </submittedName>
</protein>
<proteinExistence type="predicted"/>
<dbReference type="Proteomes" id="UP001357485">
    <property type="component" value="Unassembled WGS sequence"/>
</dbReference>
<reference evidence="2 3" key="1">
    <citation type="submission" date="2023-08" db="EMBL/GenBank/DDBJ databases">
        <title>Black Yeasts Isolated from many extreme environments.</title>
        <authorList>
            <person name="Coleine C."/>
            <person name="Stajich J.E."/>
            <person name="Selbmann L."/>
        </authorList>
    </citation>
    <scope>NUCLEOTIDE SEQUENCE [LARGE SCALE GENOMIC DNA]</scope>
    <source>
        <strain evidence="2 3">CCFEE 536</strain>
    </source>
</reference>
<dbReference type="EMBL" id="JAVRRA010000172">
    <property type="protein sequence ID" value="KAK5291083.1"/>
    <property type="molecule type" value="Genomic_DNA"/>
</dbReference>
<feature type="compositionally biased region" description="Basic and acidic residues" evidence="1">
    <location>
        <begin position="38"/>
        <end position="47"/>
    </location>
</feature>
<evidence type="ECO:0000313" key="2">
    <source>
        <dbReference type="EMBL" id="KAK5291083.1"/>
    </source>
</evidence>
<evidence type="ECO:0000256" key="1">
    <source>
        <dbReference type="SAM" id="MobiDB-lite"/>
    </source>
</evidence>
<evidence type="ECO:0000313" key="3">
    <source>
        <dbReference type="Proteomes" id="UP001357485"/>
    </source>
</evidence>